<dbReference type="OMA" id="PSEWNFD"/>
<feature type="region of interest" description="Disordered" evidence="1">
    <location>
        <begin position="150"/>
        <end position="176"/>
    </location>
</feature>
<name>A0A0P1A5P5_PLAHL</name>
<organism evidence="2 3">
    <name type="scientific">Plasmopara halstedii</name>
    <name type="common">Downy mildew of sunflower</name>
    <dbReference type="NCBI Taxonomy" id="4781"/>
    <lineage>
        <taxon>Eukaryota</taxon>
        <taxon>Sar</taxon>
        <taxon>Stramenopiles</taxon>
        <taxon>Oomycota</taxon>
        <taxon>Peronosporomycetes</taxon>
        <taxon>Peronosporales</taxon>
        <taxon>Peronosporaceae</taxon>
        <taxon>Plasmopara</taxon>
    </lineage>
</organism>
<protein>
    <submittedName>
        <fullName evidence="2">Uncharacterized protein</fullName>
    </submittedName>
</protein>
<feature type="compositionally biased region" description="Basic and acidic residues" evidence="1">
    <location>
        <begin position="627"/>
        <end position="636"/>
    </location>
</feature>
<dbReference type="GeneID" id="36395267"/>
<feature type="compositionally biased region" description="Basic and acidic residues" evidence="1">
    <location>
        <begin position="586"/>
        <end position="604"/>
    </location>
</feature>
<dbReference type="RefSeq" id="XP_024572254.1">
    <property type="nucleotide sequence ID" value="XM_024729148.1"/>
</dbReference>
<evidence type="ECO:0000313" key="2">
    <source>
        <dbReference type="EMBL" id="CEG35885.1"/>
    </source>
</evidence>
<feature type="compositionally biased region" description="Polar residues" evidence="1">
    <location>
        <begin position="344"/>
        <end position="354"/>
    </location>
</feature>
<feature type="region of interest" description="Disordered" evidence="1">
    <location>
        <begin position="1"/>
        <end position="21"/>
    </location>
</feature>
<feature type="compositionally biased region" description="Polar residues" evidence="1">
    <location>
        <begin position="282"/>
        <end position="297"/>
    </location>
</feature>
<feature type="compositionally biased region" description="Low complexity" evidence="1">
    <location>
        <begin position="610"/>
        <end position="619"/>
    </location>
</feature>
<sequence>MEGGDSNADIVPPHKTRRSGGETIYDKYLNIKNNVLPKDEDNAARNKIMEISNSTDQLELEAGEVVSNEDIVVACTNGPSGSGLSAAAHAEPELNSQEKYESQLASADTPQLEASLHFSLVEDNTKLTAVGTSCASAAVPTVDASTIVPTTADFPATPNPTSPSTSASQPAHASALSNVSLPLHSSSNEQYAAMRVHRPKKIANNEHIVLTKGGPSEPPRERSRSRGRAGMPMNEGCQPGNDSNGPPSGPRSPRGAFFGKPGSPFKSQFNERLGSPVRNGIVSRSRSPLRDNSNGKFGNSPRGRLSERLGSPPRDQFNGRPGSPPRGGFIGGPGIPPRDGLNGRSGSPPRNSFNRRPGGPPPDGPNTRIGSPPRGGLNGRPGSPPRESLINRPVSPLRNNFASGHGSPRRDTSNNNGPRGRSPPRLNFRGHPMSPRRQKGFLDGPGPGQGSPRSGMAGSRGMGGPRRSRSPFRVPPYSPTRSGNGNDFAPRPTGHPDFAGPRSPPRGPGPRSPPRGPCGPGPRSPPRGPGPRSPPREFGPRSPSRGDFNGQGPNNRPPFAPFDGRGSGTSPMGRPSSPMRGGGFRTHFDNRGPPDFRPSPRRDGPPGIHPPRSQSRSPNRPLPPGDMMRKRDRSWERGGPPFDTMRRPFNGPGPLPDSPRIMEPRPIVTPSEWNFDLKRSGKFKCRCSATSLSVGLNRQLPMYLDVVMLPHLSKSPEFLQLERPNVRRVVYELKPESMADASGYQEFVDYLIQGRSGHARAGGAAEMDSQGFKVFILPPGQAARQLGYKGDHMVAVLRSR</sequence>
<keyword evidence="3" id="KW-1185">Reference proteome</keyword>
<proteinExistence type="predicted"/>
<dbReference type="Proteomes" id="UP000054928">
    <property type="component" value="Unassembled WGS sequence"/>
</dbReference>
<feature type="compositionally biased region" description="Low complexity" evidence="1">
    <location>
        <begin position="162"/>
        <end position="175"/>
    </location>
</feature>
<evidence type="ECO:0000313" key="3">
    <source>
        <dbReference type="Proteomes" id="UP000054928"/>
    </source>
</evidence>
<feature type="compositionally biased region" description="Pro residues" evidence="1">
    <location>
        <begin position="502"/>
        <end position="533"/>
    </location>
</feature>
<feature type="region of interest" description="Disordered" evidence="1">
    <location>
        <begin position="200"/>
        <end position="660"/>
    </location>
</feature>
<evidence type="ECO:0000256" key="1">
    <source>
        <dbReference type="SAM" id="MobiDB-lite"/>
    </source>
</evidence>
<dbReference type="AlphaFoldDB" id="A0A0P1A5P5"/>
<feature type="compositionally biased region" description="Low complexity" evidence="1">
    <location>
        <begin position="239"/>
        <end position="255"/>
    </location>
</feature>
<reference evidence="3" key="1">
    <citation type="submission" date="2014-09" db="EMBL/GenBank/DDBJ databases">
        <authorList>
            <person name="Sharma Rahul"/>
            <person name="Thines Marco"/>
        </authorList>
    </citation>
    <scope>NUCLEOTIDE SEQUENCE [LARGE SCALE GENOMIC DNA]</scope>
</reference>
<dbReference type="EMBL" id="CCYD01000109">
    <property type="protein sequence ID" value="CEG35885.1"/>
    <property type="molecule type" value="Genomic_DNA"/>
</dbReference>
<dbReference type="OrthoDB" id="78579at2759"/>
<accession>A0A0P1A5P5</accession>
<dbReference type="STRING" id="4781.A0A0P1A5P5"/>